<feature type="non-terminal residue" evidence="1">
    <location>
        <position position="1"/>
    </location>
</feature>
<evidence type="ECO:0000313" key="1">
    <source>
        <dbReference type="EMBL" id="AIX87791.1"/>
    </source>
</evidence>
<proteinExistence type="evidence at transcript level"/>
<name>A0A0K0LCB3_9SCOR</name>
<protein>
    <submittedName>
        <fullName evidence="1">Cellular protein AbCp-97</fullName>
    </submittedName>
</protein>
<dbReference type="AlphaFoldDB" id="A0A0K0LCB3"/>
<accession>A0A0K0LCB3</accession>
<organism evidence="1">
    <name type="scientific">Androctonus bicolor</name>
    <dbReference type="NCBI Taxonomy" id="748906"/>
    <lineage>
        <taxon>Eukaryota</taxon>
        <taxon>Metazoa</taxon>
        <taxon>Ecdysozoa</taxon>
        <taxon>Arthropoda</taxon>
        <taxon>Chelicerata</taxon>
        <taxon>Arachnida</taxon>
        <taxon>Scorpiones</taxon>
        <taxon>Buthida</taxon>
        <taxon>Buthoidea</taxon>
        <taxon>Buthidae</taxon>
        <taxon>Androctonus</taxon>
    </lineage>
</organism>
<dbReference type="EMBL" id="KJ787599">
    <property type="protein sequence ID" value="AIX87791.1"/>
    <property type="molecule type" value="mRNA"/>
</dbReference>
<reference evidence="1" key="1">
    <citation type="journal article" date="2015" name="J. Proteomics">
        <title>Unique diversity of the venom peptides from the scorpion Androctonus bicolor revealed by transcriptomic and proteomic analysis.</title>
        <authorList>
            <person name="Zhang L."/>
            <person name="Shi W."/>
            <person name="Zeng X.C."/>
            <person name="Ge F."/>
            <person name="Yang M."/>
            <person name="Nie Y."/>
            <person name="Bao A."/>
            <person name="Wu S."/>
            <person name="E G."/>
        </authorList>
    </citation>
    <scope>NUCLEOTIDE SEQUENCE</scope>
</reference>
<sequence length="92" mass="10616">QEDSLGNKFSAFCCGVNRLKKCLLDPFENKCDKNVEKVVELQLLLFTAGEFVMGMCEPFSLEDCPTLPTKADYKNQYKNHYFIEYASQFVKN</sequence>